<keyword evidence="5" id="KW-1185">Reference proteome</keyword>
<dbReference type="Pfam" id="PF00534">
    <property type="entry name" value="Glycos_transf_1"/>
    <property type="match status" value="1"/>
</dbReference>
<reference evidence="5" key="1">
    <citation type="journal article" date="2019" name="Int. J. Syst. Evol. Microbiol.">
        <title>The Global Catalogue of Microorganisms (GCM) 10K type strain sequencing project: providing services to taxonomists for standard genome sequencing and annotation.</title>
        <authorList>
            <consortium name="The Broad Institute Genomics Platform"/>
            <consortium name="The Broad Institute Genome Sequencing Center for Infectious Disease"/>
            <person name="Wu L."/>
            <person name="Ma J."/>
        </authorList>
    </citation>
    <scope>NUCLEOTIDE SEQUENCE [LARGE SCALE GENOMIC DNA]</scope>
    <source>
        <strain evidence="5">CCUG 56029</strain>
    </source>
</reference>
<evidence type="ECO:0000256" key="1">
    <source>
        <dbReference type="ARBA" id="ARBA00022676"/>
    </source>
</evidence>
<dbReference type="Gene3D" id="3.40.50.2000">
    <property type="entry name" value="Glycogen Phosphorylase B"/>
    <property type="match status" value="1"/>
</dbReference>
<organism evidence="4 5">
    <name type="scientific">Deinococcus navajonensis</name>
    <dbReference type="NCBI Taxonomy" id="309884"/>
    <lineage>
        <taxon>Bacteria</taxon>
        <taxon>Thermotogati</taxon>
        <taxon>Deinococcota</taxon>
        <taxon>Deinococci</taxon>
        <taxon>Deinococcales</taxon>
        <taxon>Deinococcaceae</taxon>
        <taxon>Deinococcus</taxon>
    </lineage>
</organism>
<evidence type="ECO:0000256" key="2">
    <source>
        <dbReference type="ARBA" id="ARBA00022679"/>
    </source>
</evidence>
<dbReference type="InterPro" id="IPR001296">
    <property type="entry name" value="Glyco_trans_1"/>
</dbReference>
<protein>
    <submittedName>
        <fullName evidence="4">Glycosyltransferase</fullName>
        <ecNumber evidence="4">2.4.-.-</ecNumber>
    </submittedName>
</protein>
<evidence type="ECO:0000313" key="5">
    <source>
        <dbReference type="Proteomes" id="UP001595998"/>
    </source>
</evidence>
<dbReference type="EC" id="2.4.-.-" evidence="4"/>
<feature type="domain" description="Glycosyl transferase family 1" evidence="3">
    <location>
        <begin position="197"/>
        <end position="352"/>
    </location>
</feature>
<proteinExistence type="predicted"/>
<keyword evidence="1 4" id="KW-0328">Glycosyltransferase</keyword>
<evidence type="ECO:0000313" key="4">
    <source>
        <dbReference type="EMBL" id="MFC4426944.1"/>
    </source>
</evidence>
<accession>A0ABV8XPZ0</accession>
<evidence type="ECO:0000259" key="3">
    <source>
        <dbReference type="Pfam" id="PF00534"/>
    </source>
</evidence>
<gene>
    <name evidence="4" type="ORF">ACFOZ9_12060</name>
</gene>
<dbReference type="RefSeq" id="WP_380039947.1">
    <property type="nucleotide sequence ID" value="NZ_JBHSEH010000014.1"/>
</dbReference>
<keyword evidence="2 4" id="KW-0808">Transferase</keyword>
<name>A0ABV8XPZ0_9DEIO</name>
<dbReference type="PANTHER" id="PTHR12526:SF510">
    <property type="entry name" value="D-INOSITOL 3-PHOSPHATE GLYCOSYLTRANSFERASE"/>
    <property type="match status" value="1"/>
</dbReference>
<dbReference type="Proteomes" id="UP001595998">
    <property type="component" value="Unassembled WGS sequence"/>
</dbReference>
<comment type="caution">
    <text evidence="4">The sequence shown here is derived from an EMBL/GenBank/DDBJ whole genome shotgun (WGS) entry which is preliminary data.</text>
</comment>
<sequence length="383" mass="43114">MLIVMDHYLPGRLAGGPVTTVANLVARLGKQLRFLIMTQGFDLDGQGYEGVENGDRRRIGNADVLYFDRAAYSPDQVEILLARHRVPCLYLNSFFSVMTIRCLLRQRQRRITRRLILAPRGEFSSGALSLKWWKKRAYLLTFRALGLARGIDLFQASSEREARDFRKVLGPVPLTVAADVPDVDLLEPDLTRRTRGIMFLARISPMKNLTFALKALLSLREPVSFHIYGPLEDAAYWQECQALIRQAPAHVQIDYRGVLAHEDVAATFAGYDALLLPTKGENFGHVILEALGAGCAAVISDQTPWQDLQERGVGWVLPLGDPRTFTVALEEILGSSDAEREARSRRCVEYARHFLEDSSILRQNLSLFVPTDAFQAEQGRERM</sequence>
<dbReference type="PANTHER" id="PTHR12526">
    <property type="entry name" value="GLYCOSYLTRANSFERASE"/>
    <property type="match status" value="1"/>
</dbReference>
<dbReference type="GO" id="GO:0016757">
    <property type="term" value="F:glycosyltransferase activity"/>
    <property type="evidence" value="ECO:0007669"/>
    <property type="project" value="UniProtKB-KW"/>
</dbReference>
<dbReference type="EMBL" id="JBHSEH010000014">
    <property type="protein sequence ID" value="MFC4426944.1"/>
    <property type="molecule type" value="Genomic_DNA"/>
</dbReference>
<dbReference type="SUPFAM" id="SSF53756">
    <property type="entry name" value="UDP-Glycosyltransferase/glycogen phosphorylase"/>
    <property type="match status" value="1"/>
</dbReference>